<dbReference type="Gramene" id="OE9A071060T1">
    <property type="protein sequence ID" value="OE9A071060C1"/>
    <property type="gene ID" value="OE9A071060"/>
</dbReference>
<evidence type="ECO:0000256" key="6">
    <source>
        <dbReference type="SAM" id="MobiDB-lite"/>
    </source>
</evidence>
<dbReference type="AlphaFoldDB" id="A0A8S0SB56"/>
<dbReference type="InterPro" id="IPR027113">
    <property type="entry name" value="Transc_fact_NFYB/HAP3"/>
</dbReference>
<protein>
    <submittedName>
        <fullName evidence="8">Nuclear transcription factor Y subunit B-3-like</fullName>
    </submittedName>
</protein>
<evidence type="ECO:0000313" key="9">
    <source>
        <dbReference type="Proteomes" id="UP000594638"/>
    </source>
</evidence>
<evidence type="ECO:0000259" key="7">
    <source>
        <dbReference type="Pfam" id="PF00808"/>
    </source>
</evidence>
<dbReference type="PANTHER" id="PTHR11064">
    <property type="entry name" value="CCAAT-BINDING TRANSCRIPTION FACTOR-RELATED"/>
    <property type="match status" value="1"/>
</dbReference>
<organism evidence="8 9">
    <name type="scientific">Olea europaea subsp. europaea</name>
    <dbReference type="NCBI Taxonomy" id="158383"/>
    <lineage>
        <taxon>Eukaryota</taxon>
        <taxon>Viridiplantae</taxon>
        <taxon>Streptophyta</taxon>
        <taxon>Embryophyta</taxon>
        <taxon>Tracheophyta</taxon>
        <taxon>Spermatophyta</taxon>
        <taxon>Magnoliopsida</taxon>
        <taxon>eudicotyledons</taxon>
        <taxon>Gunneridae</taxon>
        <taxon>Pentapetalae</taxon>
        <taxon>asterids</taxon>
        <taxon>lamiids</taxon>
        <taxon>Lamiales</taxon>
        <taxon>Oleaceae</taxon>
        <taxon>Oleeae</taxon>
        <taxon>Olea</taxon>
    </lineage>
</organism>
<keyword evidence="4" id="KW-0010">Activator</keyword>
<dbReference type="GO" id="GO:0001228">
    <property type="term" value="F:DNA-binding transcription activator activity, RNA polymerase II-specific"/>
    <property type="evidence" value="ECO:0007669"/>
    <property type="project" value="InterPro"/>
</dbReference>
<dbReference type="Proteomes" id="UP000594638">
    <property type="component" value="Unassembled WGS sequence"/>
</dbReference>
<accession>A0A8S0SB56</accession>
<keyword evidence="5" id="KW-0804">Transcription</keyword>
<gene>
    <name evidence="8" type="ORF">OLEA9_A071060</name>
</gene>
<dbReference type="Gene3D" id="1.10.20.10">
    <property type="entry name" value="Histone, subunit A"/>
    <property type="match status" value="1"/>
</dbReference>
<dbReference type="Pfam" id="PF00808">
    <property type="entry name" value="CBFD_NFYB_HMF"/>
    <property type="match status" value="1"/>
</dbReference>
<feature type="region of interest" description="Disordered" evidence="6">
    <location>
        <begin position="1"/>
        <end position="116"/>
    </location>
</feature>
<feature type="compositionally biased region" description="Gly residues" evidence="6">
    <location>
        <begin position="52"/>
        <end position="74"/>
    </location>
</feature>
<evidence type="ECO:0000313" key="8">
    <source>
        <dbReference type="EMBL" id="CAA2989022.1"/>
    </source>
</evidence>
<sequence length="251" mass="26448">MVQRERNNPNNIGHPGTVGNADNGDGTGTKPVGGGEGVAAGRRPPVKRNRRGGGSNTATGGGPSGGSQHIGGSGDDQRLPSDGCRNTQNNQQRPRVAGGVGTNSTAPGNGGFRRGIGGMAVPPSTLMTEQGWIPYYGSPIVQVTTYGGYYVNPAIYTRGTTMINGGVVLPLMHDQRMMDQFYDNESGGHHNSQNESSLKEQDRFLPIANVSRIMKKALPTNAKISKDAKETVQECVSEFISFITGEASDKC</sequence>
<dbReference type="GO" id="GO:0000978">
    <property type="term" value="F:RNA polymerase II cis-regulatory region sequence-specific DNA binding"/>
    <property type="evidence" value="ECO:0007669"/>
    <property type="project" value="TreeGrafter"/>
</dbReference>
<dbReference type="InterPro" id="IPR003956">
    <property type="entry name" value="Transcrpt_fac_NFYB/HAP3_CS"/>
</dbReference>
<dbReference type="CDD" id="cd22907">
    <property type="entry name" value="HFD_NFYB"/>
    <property type="match status" value="1"/>
</dbReference>
<dbReference type="EMBL" id="CACTIH010004046">
    <property type="protein sequence ID" value="CAA2989022.1"/>
    <property type="molecule type" value="Genomic_DNA"/>
</dbReference>
<feature type="compositionally biased region" description="Gly residues" evidence="6">
    <location>
        <begin position="25"/>
        <end position="38"/>
    </location>
</feature>
<evidence type="ECO:0000256" key="2">
    <source>
        <dbReference type="ARBA" id="ARBA00023015"/>
    </source>
</evidence>
<keyword evidence="3" id="KW-0238">DNA-binding</keyword>
<feature type="domain" description="Transcription factor CBF/NF-Y/archaeal histone" evidence="7">
    <location>
        <begin position="204"/>
        <end position="251"/>
    </location>
</feature>
<evidence type="ECO:0000256" key="4">
    <source>
        <dbReference type="ARBA" id="ARBA00023159"/>
    </source>
</evidence>
<reference evidence="8 9" key="1">
    <citation type="submission" date="2019-12" db="EMBL/GenBank/DDBJ databases">
        <authorList>
            <person name="Alioto T."/>
            <person name="Alioto T."/>
            <person name="Gomez Garrido J."/>
        </authorList>
    </citation>
    <scope>NUCLEOTIDE SEQUENCE [LARGE SCALE GENOMIC DNA]</scope>
</reference>
<comment type="caution">
    <text evidence="8">The sequence shown here is derived from an EMBL/GenBank/DDBJ whole genome shotgun (WGS) entry which is preliminary data.</text>
</comment>
<dbReference type="InterPro" id="IPR003958">
    <property type="entry name" value="CBFA_NFYB_domain"/>
</dbReference>
<dbReference type="InterPro" id="IPR009072">
    <property type="entry name" value="Histone-fold"/>
</dbReference>
<dbReference type="GO" id="GO:0046982">
    <property type="term" value="F:protein heterodimerization activity"/>
    <property type="evidence" value="ECO:0007669"/>
    <property type="project" value="InterPro"/>
</dbReference>
<dbReference type="SUPFAM" id="SSF47113">
    <property type="entry name" value="Histone-fold"/>
    <property type="match status" value="1"/>
</dbReference>
<dbReference type="PROSITE" id="PS00685">
    <property type="entry name" value="NFYB_HAP3"/>
    <property type="match status" value="1"/>
</dbReference>
<comment type="similarity">
    <text evidence="1">Belongs to the NFYB/HAP3 subunit family.</text>
</comment>
<dbReference type="PANTHER" id="PTHR11064:SF189">
    <property type="entry name" value="NUCLEAR TRANSCRIPTION FACTOR Y SUBUNIT B-2"/>
    <property type="match status" value="1"/>
</dbReference>
<feature type="compositionally biased region" description="Polar residues" evidence="6">
    <location>
        <begin position="84"/>
        <end position="93"/>
    </location>
</feature>
<keyword evidence="2" id="KW-0805">Transcription regulation</keyword>
<proteinExistence type="inferred from homology"/>
<evidence type="ECO:0000256" key="1">
    <source>
        <dbReference type="ARBA" id="ARBA00009053"/>
    </source>
</evidence>
<dbReference type="OrthoDB" id="386949at2759"/>
<name>A0A8S0SB56_OLEEU</name>
<keyword evidence="9" id="KW-1185">Reference proteome</keyword>
<evidence type="ECO:0000256" key="3">
    <source>
        <dbReference type="ARBA" id="ARBA00023125"/>
    </source>
</evidence>
<dbReference type="GO" id="GO:0016602">
    <property type="term" value="C:CCAAT-binding factor complex"/>
    <property type="evidence" value="ECO:0007669"/>
    <property type="project" value="InterPro"/>
</dbReference>
<evidence type="ECO:0000256" key="5">
    <source>
        <dbReference type="ARBA" id="ARBA00023163"/>
    </source>
</evidence>